<keyword evidence="3" id="KW-1185">Reference proteome</keyword>
<dbReference type="EMBL" id="CP003119">
    <property type="protein sequence ID" value="AFA71429.1"/>
    <property type="molecule type" value="Genomic_DNA"/>
</dbReference>
<evidence type="ECO:0000313" key="2">
    <source>
        <dbReference type="EMBL" id="AFA71429.1"/>
    </source>
</evidence>
<protein>
    <submittedName>
        <fullName evidence="2">Uncharacterized protein</fullName>
    </submittedName>
</protein>
<dbReference type="Proteomes" id="UP000009154">
    <property type="component" value="Chromosome"/>
</dbReference>
<organism evidence="2 3">
    <name type="scientific">Gordonia polyisoprenivorans (strain DSM 44266 / VH2)</name>
    <dbReference type="NCBI Taxonomy" id="1112204"/>
    <lineage>
        <taxon>Bacteria</taxon>
        <taxon>Bacillati</taxon>
        <taxon>Actinomycetota</taxon>
        <taxon>Actinomycetes</taxon>
        <taxon>Mycobacteriales</taxon>
        <taxon>Gordoniaceae</taxon>
        <taxon>Gordonia</taxon>
    </lineage>
</organism>
<reference evidence="2 3" key="1">
    <citation type="journal article" date="2012" name="Appl. Environ. Microbiol.">
        <title>Involvement of two latex-clearing proteins during rubber degradation and insights into the subsequent degradation pathway revealed by the genome sequence of Gordonia polyisoprenivorans strain VH2.</title>
        <authorList>
            <person name="Hiessl S."/>
            <person name="Schuldes J."/>
            <person name="Thurmer A."/>
            <person name="Halbsguth T."/>
            <person name="Broker D."/>
            <person name="Angelov A."/>
            <person name="Liebl W."/>
            <person name="Daniel R."/>
            <person name="Steinbuchel A."/>
        </authorList>
    </citation>
    <scope>NUCLEOTIDE SEQUENCE [LARGE SCALE GENOMIC DNA]</scope>
    <source>
        <strain evidence="3">DSM 44266 / VH2</strain>
    </source>
</reference>
<evidence type="ECO:0000256" key="1">
    <source>
        <dbReference type="SAM" id="MobiDB-lite"/>
    </source>
</evidence>
<gene>
    <name evidence="2" type="ordered locus">GPOL_c03560</name>
</gene>
<dbReference type="KEGG" id="gpo:GPOL_c03560"/>
<proteinExistence type="predicted"/>
<feature type="region of interest" description="Disordered" evidence="1">
    <location>
        <begin position="50"/>
        <end position="71"/>
    </location>
</feature>
<feature type="compositionally biased region" description="Polar residues" evidence="1">
    <location>
        <begin position="54"/>
        <end position="71"/>
    </location>
</feature>
<name>H6MT63_GORPV</name>
<accession>H6MT63</accession>
<dbReference type="AlphaFoldDB" id="H6MT63"/>
<evidence type="ECO:0000313" key="3">
    <source>
        <dbReference type="Proteomes" id="UP000009154"/>
    </source>
</evidence>
<dbReference type="HOGENOM" id="CLU_2734354_0_0_11"/>
<dbReference type="RefSeq" id="WP_014358442.1">
    <property type="nucleotide sequence ID" value="NC_016906.1"/>
</dbReference>
<sequence>MGDITTRRQEIRDALVHRSTERIIAAVDAGHTMAQMRLTDKDKAALALADRGETPSTMSVPGCSQSSPPPQ</sequence>
<dbReference type="GeneID" id="90157456"/>